<dbReference type="InterPro" id="IPR036282">
    <property type="entry name" value="Glutathione-S-Trfase_C_sf"/>
</dbReference>
<dbReference type="Proteomes" id="UP000321903">
    <property type="component" value="Unassembled WGS sequence"/>
</dbReference>
<organism evidence="4 5">
    <name type="scientific">Psychrobacter frigidicola</name>
    <dbReference type="NCBI Taxonomy" id="45611"/>
    <lineage>
        <taxon>Bacteria</taxon>
        <taxon>Pseudomonadati</taxon>
        <taxon>Pseudomonadota</taxon>
        <taxon>Gammaproteobacteria</taxon>
        <taxon>Moraxellales</taxon>
        <taxon>Moraxellaceae</taxon>
        <taxon>Psychrobacter</taxon>
    </lineage>
</organism>
<evidence type="ECO:0000259" key="3">
    <source>
        <dbReference type="PROSITE" id="PS50405"/>
    </source>
</evidence>
<dbReference type="AlphaFoldDB" id="A0A5C7A5X5"/>
<evidence type="ECO:0000256" key="1">
    <source>
        <dbReference type="RuleBase" id="RU003494"/>
    </source>
</evidence>
<sequence>MIRLHHLNQSRSLRILWLLEELGEPYELISYQRDADTNLAPDRLKAAVHPLGKAPVIEIDGVMIVESGAITQLLIERLAPTRLRPAPESADYGHYLQWIDFAESSLMVPLLLELFTKKAGVTDNEFLNGYIGHEKQKLLSYLNSAVEGKTYIVGDKLSGADFMLSFDLIMLAQRKQLEGYPHIERYALQLASLDSYQRAMRLEANDDETNLA</sequence>
<dbReference type="InterPro" id="IPR010987">
    <property type="entry name" value="Glutathione-S-Trfase_C-like"/>
</dbReference>
<dbReference type="InterPro" id="IPR004045">
    <property type="entry name" value="Glutathione_S-Trfase_N"/>
</dbReference>
<reference evidence="4 5" key="1">
    <citation type="submission" date="2019-08" db="EMBL/GenBank/DDBJ databases">
        <title>Genome sequence of Psychrobacter frigidicola ACAM304 (type strain).</title>
        <authorList>
            <person name="Bowman J.P."/>
        </authorList>
    </citation>
    <scope>NUCLEOTIDE SEQUENCE [LARGE SCALE GENOMIC DNA]</scope>
    <source>
        <strain evidence="4 5">ACAM 304</strain>
    </source>
</reference>
<dbReference type="OrthoDB" id="9810080at2"/>
<dbReference type="Pfam" id="PF02798">
    <property type="entry name" value="GST_N"/>
    <property type="match status" value="1"/>
</dbReference>
<feature type="domain" description="GST N-terminal" evidence="2">
    <location>
        <begin position="1"/>
        <end position="82"/>
    </location>
</feature>
<dbReference type="InterPro" id="IPR036249">
    <property type="entry name" value="Thioredoxin-like_sf"/>
</dbReference>
<protein>
    <submittedName>
        <fullName evidence="4">Glutathione S-transferase</fullName>
    </submittedName>
</protein>
<evidence type="ECO:0000313" key="4">
    <source>
        <dbReference type="EMBL" id="TXD98060.1"/>
    </source>
</evidence>
<evidence type="ECO:0000313" key="5">
    <source>
        <dbReference type="Proteomes" id="UP000321903"/>
    </source>
</evidence>
<dbReference type="Pfam" id="PF00043">
    <property type="entry name" value="GST_C"/>
    <property type="match status" value="1"/>
</dbReference>
<feature type="domain" description="GST C-terminal" evidence="3">
    <location>
        <begin position="88"/>
        <end position="211"/>
    </location>
</feature>
<dbReference type="PANTHER" id="PTHR44051">
    <property type="entry name" value="GLUTATHIONE S-TRANSFERASE-RELATED"/>
    <property type="match status" value="1"/>
</dbReference>
<dbReference type="PROSITE" id="PS50404">
    <property type="entry name" value="GST_NTER"/>
    <property type="match status" value="1"/>
</dbReference>
<dbReference type="CDD" id="cd03046">
    <property type="entry name" value="GST_N_GTT1_like"/>
    <property type="match status" value="1"/>
</dbReference>
<dbReference type="SUPFAM" id="SSF52833">
    <property type="entry name" value="Thioredoxin-like"/>
    <property type="match status" value="1"/>
</dbReference>
<keyword evidence="4" id="KW-0808">Transferase</keyword>
<comment type="similarity">
    <text evidence="1">Belongs to the GST superfamily.</text>
</comment>
<name>A0A5C7A5X5_9GAMM</name>
<dbReference type="SFLD" id="SFLDS00019">
    <property type="entry name" value="Glutathione_Transferase_(cytos"/>
    <property type="match status" value="1"/>
</dbReference>
<keyword evidence="5" id="KW-1185">Reference proteome</keyword>
<comment type="caution">
    <text evidence="4">The sequence shown here is derived from an EMBL/GenBank/DDBJ whole genome shotgun (WGS) entry which is preliminary data.</text>
</comment>
<dbReference type="RefSeq" id="WP_147222154.1">
    <property type="nucleotide sequence ID" value="NZ_CAJGYY010000001.1"/>
</dbReference>
<dbReference type="SFLD" id="SFLDG01150">
    <property type="entry name" value="Main.1:_Beta-like"/>
    <property type="match status" value="1"/>
</dbReference>
<dbReference type="Gene3D" id="3.40.30.10">
    <property type="entry name" value="Glutaredoxin"/>
    <property type="match status" value="1"/>
</dbReference>
<evidence type="ECO:0000259" key="2">
    <source>
        <dbReference type="PROSITE" id="PS50404"/>
    </source>
</evidence>
<dbReference type="EMBL" id="VORZ01000001">
    <property type="protein sequence ID" value="TXD98060.1"/>
    <property type="molecule type" value="Genomic_DNA"/>
</dbReference>
<dbReference type="Gene3D" id="1.20.1050.10">
    <property type="match status" value="1"/>
</dbReference>
<proteinExistence type="inferred from homology"/>
<dbReference type="PROSITE" id="PS50405">
    <property type="entry name" value="GST_CTER"/>
    <property type="match status" value="1"/>
</dbReference>
<dbReference type="SUPFAM" id="SSF47616">
    <property type="entry name" value="GST C-terminal domain-like"/>
    <property type="match status" value="1"/>
</dbReference>
<dbReference type="InterPro" id="IPR040079">
    <property type="entry name" value="Glutathione_S-Trfase"/>
</dbReference>
<accession>A0A5C7A5X5</accession>
<dbReference type="SFLD" id="SFLDG00358">
    <property type="entry name" value="Main_(cytGST)"/>
    <property type="match status" value="1"/>
</dbReference>
<gene>
    <name evidence="4" type="ORF">ES754_03685</name>
</gene>
<dbReference type="GO" id="GO:0016740">
    <property type="term" value="F:transferase activity"/>
    <property type="evidence" value="ECO:0007669"/>
    <property type="project" value="UniProtKB-KW"/>
</dbReference>
<dbReference type="PANTHER" id="PTHR44051:SF9">
    <property type="entry name" value="GLUTATHIONE S-TRANSFERASE 1"/>
    <property type="match status" value="1"/>
</dbReference>
<dbReference type="InterPro" id="IPR004046">
    <property type="entry name" value="GST_C"/>
</dbReference>